<evidence type="ECO:0000313" key="11">
    <source>
        <dbReference type="Proteomes" id="UP001157947"/>
    </source>
</evidence>
<keyword evidence="3 8" id="KW-0812">Transmembrane</keyword>
<dbReference type="EMBL" id="FXTX01000006">
    <property type="protein sequence ID" value="SMP08777.1"/>
    <property type="molecule type" value="Genomic_DNA"/>
</dbReference>
<keyword evidence="6" id="KW-0143">Chaperone</keyword>
<evidence type="ECO:0000313" key="10">
    <source>
        <dbReference type="EMBL" id="SMP08777.1"/>
    </source>
</evidence>
<feature type="transmembrane region" description="Helical" evidence="8">
    <location>
        <begin position="12"/>
        <end position="33"/>
    </location>
</feature>
<dbReference type="SUPFAM" id="SSF109998">
    <property type="entry name" value="Triger factor/SurA peptide-binding domain-like"/>
    <property type="match status" value="1"/>
</dbReference>
<evidence type="ECO:0000256" key="2">
    <source>
        <dbReference type="ARBA" id="ARBA00022475"/>
    </source>
</evidence>
<evidence type="ECO:0000256" key="8">
    <source>
        <dbReference type="SAM" id="Phobius"/>
    </source>
</evidence>
<dbReference type="InterPro" id="IPR027304">
    <property type="entry name" value="Trigger_fact/SurA_dom_sf"/>
</dbReference>
<keyword evidence="5 8" id="KW-0472">Membrane</keyword>
<keyword evidence="11" id="KW-1185">Reference proteome</keyword>
<name>A0AA45WKX0_9AQUI</name>
<dbReference type="Gene3D" id="1.10.4030.10">
    <property type="entry name" value="Porin chaperone SurA, peptide-binding domain"/>
    <property type="match status" value="1"/>
</dbReference>
<comment type="caution">
    <text evidence="10">The sequence shown here is derived from an EMBL/GenBank/DDBJ whole genome shotgun (WGS) entry which is preliminary data.</text>
</comment>
<gene>
    <name evidence="10" type="ORF">SAMN06264868_10651</name>
</gene>
<dbReference type="GO" id="GO:0003755">
    <property type="term" value="F:peptidyl-prolyl cis-trans isomerase activity"/>
    <property type="evidence" value="ECO:0007669"/>
    <property type="project" value="InterPro"/>
</dbReference>
<dbReference type="AlphaFoldDB" id="A0AA45WKX0"/>
<evidence type="ECO:0000256" key="6">
    <source>
        <dbReference type="ARBA" id="ARBA00023186"/>
    </source>
</evidence>
<comment type="similarity">
    <text evidence="7">Belongs to the PpiD chaperone family.</text>
</comment>
<dbReference type="Pfam" id="PF13624">
    <property type="entry name" value="SurA_N_3"/>
    <property type="match status" value="1"/>
</dbReference>
<evidence type="ECO:0000256" key="4">
    <source>
        <dbReference type="ARBA" id="ARBA00022989"/>
    </source>
</evidence>
<keyword evidence="2" id="KW-1003">Cell membrane</keyword>
<feature type="domain" description="PpiC" evidence="9">
    <location>
        <begin position="197"/>
        <end position="320"/>
    </location>
</feature>
<comment type="subcellular location">
    <subcellularLocation>
        <location evidence="1">Cell membrane</location>
        <topology evidence="1">Single-pass type II membrane protein</topology>
    </subcellularLocation>
</comment>
<protein>
    <submittedName>
        <fullName evidence="10">Peptidyl-prolyl cis-trans isomerase D</fullName>
    </submittedName>
</protein>
<evidence type="ECO:0000256" key="5">
    <source>
        <dbReference type="ARBA" id="ARBA00023136"/>
    </source>
</evidence>
<keyword evidence="10" id="KW-0413">Isomerase</keyword>
<keyword evidence="4 8" id="KW-1133">Transmembrane helix</keyword>
<accession>A0AA45WKX0</accession>
<evidence type="ECO:0000256" key="7">
    <source>
        <dbReference type="ARBA" id="ARBA00038408"/>
    </source>
</evidence>
<reference evidence="10" key="1">
    <citation type="submission" date="2017-05" db="EMBL/GenBank/DDBJ databases">
        <authorList>
            <person name="Varghese N."/>
            <person name="Submissions S."/>
        </authorList>
    </citation>
    <scope>NUCLEOTIDE SEQUENCE</scope>
    <source>
        <strain evidence="10">DSM 18763</strain>
    </source>
</reference>
<dbReference type="Proteomes" id="UP001157947">
    <property type="component" value="Unassembled WGS sequence"/>
</dbReference>
<dbReference type="PANTHER" id="PTHR47529">
    <property type="entry name" value="PEPTIDYL-PROLYL CIS-TRANS ISOMERASE D"/>
    <property type="match status" value="1"/>
</dbReference>
<dbReference type="Pfam" id="PF13145">
    <property type="entry name" value="Rotamase_2"/>
    <property type="match status" value="1"/>
</dbReference>
<sequence>MFDKIAGSKWKNIVLYITVFAFVGTGLIAILLYKFSGQINGVAEVNGEEISIQEFNYNYQNVVSMYEQQKIDISSLKNEIKKQVLDNLIDKELLYQEAKKEGILATKEEVKQEILSIPAFQQNGKFSKDLYLSTLSSLGIAPEFFEKLLQKDLSVQHLLAILQSSVYISDEEVETFTKKQLTKISADIKIIKPQITVSDEEIKNYYQNHQKDFSLETGKKIKIYKIVAKDQQKAEEKAKEIFLTLKSDKEPVLNKDVEKVFDGTIYKEEQLSNLPEDVKKDVLSLSKDKNISFTKSTDGFYISKYYGEEIKAIPFETVKEQIAQKLKLEKQPKALEELYKEISKNNDLSKYNPISESFNGTLQELIAKYGIKSDDVNPIYKLKEGEISKPLKTDENILQIKINTKQEPTKEETENMKKGMLSIMKAEKFNNILQMYLDKLKEKSKIKINKRLLEE</sequence>
<dbReference type="GO" id="GO:0005886">
    <property type="term" value="C:plasma membrane"/>
    <property type="evidence" value="ECO:0007669"/>
    <property type="project" value="UniProtKB-SubCell"/>
</dbReference>
<evidence type="ECO:0000256" key="3">
    <source>
        <dbReference type="ARBA" id="ARBA00022692"/>
    </source>
</evidence>
<dbReference type="InterPro" id="IPR000297">
    <property type="entry name" value="PPIase_PpiC"/>
</dbReference>
<organism evidence="10 11">
    <name type="scientific">Venenivibrio stagnispumantis</name>
    <dbReference type="NCBI Taxonomy" id="407998"/>
    <lineage>
        <taxon>Bacteria</taxon>
        <taxon>Pseudomonadati</taxon>
        <taxon>Aquificota</taxon>
        <taxon>Aquificia</taxon>
        <taxon>Aquificales</taxon>
        <taxon>Hydrogenothermaceae</taxon>
        <taxon>Venenivibrio</taxon>
    </lineage>
</organism>
<dbReference type="InterPro" id="IPR052029">
    <property type="entry name" value="PpiD_chaperone"/>
</dbReference>
<evidence type="ECO:0000259" key="9">
    <source>
        <dbReference type="Pfam" id="PF13145"/>
    </source>
</evidence>
<proteinExistence type="inferred from homology"/>
<dbReference type="PANTHER" id="PTHR47529:SF1">
    <property type="entry name" value="PERIPLASMIC CHAPERONE PPID"/>
    <property type="match status" value="1"/>
</dbReference>
<dbReference type="RefSeq" id="WP_265134108.1">
    <property type="nucleotide sequence ID" value="NZ_FXTX01000006.1"/>
</dbReference>
<evidence type="ECO:0000256" key="1">
    <source>
        <dbReference type="ARBA" id="ARBA00004401"/>
    </source>
</evidence>